<accession>Q2HDF2</accession>
<evidence type="ECO:0000256" key="2">
    <source>
        <dbReference type="SAM" id="Phobius"/>
    </source>
</evidence>
<dbReference type="eggNOG" id="ENOG502QQCH">
    <property type="taxonomic scope" value="Eukaryota"/>
</dbReference>
<dbReference type="OrthoDB" id="10253390at2759"/>
<gene>
    <name evidence="3" type="ORF">CHGG_01752</name>
</gene>
<dbReference type="SUPFAM" id="SSF53335">
    <property type="entry name" value="S-adenosyl-L-methionine-dependent methyltransferases"/>
    <property type="match status" value="1"/>
</dbReference>
<dbReference type="VEuPathDB" id="FungiDB:CHGG_01752"/>
<dbReference type="InterPro" id="IPR029063">
    <property type="entry name" value="SAM-dependent_MTases_sf"/>
</dbReference>
<dbReference type="STRING" id="306901.Q2HDF2"/>
<protein>
    <recommendedName>
        <fullName evidence="5">Methyltransferase domain-containing protein</fullName>
    </recommendedName>
</protein>
<dbReference type="InterPro" id="IPR021829">
    <property type="entry name" value="DUF3419"/>
</dbReference>
<dbReference type="InParanoid" id="Q2HDF2"/>
<feature type="transmembrane region" description="Helical" evidence="2">
    <location>
        <begin position="14"/>
        <end position="35"/>
    </location>
</feature>
<evidence type="ECO:0000256" key="1">
    <source>
        <dbReference type="SAM" id="MobiDB-lite"/>
    </source>
</evidence>
<sequence>MASLGGNISPPESIISPQIFVAGLAGVVFFTIGFYQLSSKHHQDGNPDEPSVVKSILLFCYNCFLKPHSRAAQGGQQGALESFYAGQAGAVCLPYNDSCFWLAPFSSPTGRGSTSLRRRAADSSPPSPKPLTPPAVGGGTGWNIEAMSEFVNVPEFFSSVYLVDFSPSLCEVARKRFARLGWTNVKVVCEDARKFRLEDYENGLSGGRASPIRSSPSYFEPRPDHGGADLLTMSYSLSMIPDYYSVIDSLMSLLSPHGIMGVVDFYVQSKVDVSFRNHTGGMDSKVDASLLKLGPEDVVLAITSAGDNILSYAMQSPARIHAIDLNPSQNHLLELKVASFTALPYEDFWKIFGEGKHAEFRSLLLSKLSPHLSSRAFQYWLDNASIFTKANGRGLYDTGGSKHAIRVFRWISRIFACRQAVQELLAAKTLDEQRRIWQSKIRPALLSPLVSNIVVSSEAFLWAALGVPKNQLAMIEADHATSRAVTGPSPTAKNTRAHAIWHYMVNTLDPVIETTHIATDNPYYHVCLTGDFSPQCHPDYLSRAAHATLSQPGALDGLRIHTDEIDEVIARISPGTLTVAIVMDSMDWFAPAAGTAAAQIRKLNRALRMGGRVLLRSSAREPWYIREFEAHGFVGKQVGDREPGRCIDRVNMYASCWLCEKVENLPPPTPGLEVETGQALGEDVLRL</sequence>
<dbReference type="HOGENOM" id="CLU_020809_0_0_1"/>
<proteinExistence type="predicted"/>
<dbReference type="GeneID" id="4386906"/>
<evidence type="ECO:0000313" key="3">
    <source>
        <dbReference type="EMBL" id="EAQ93517.1"/>
    </source>
</evidence>
<evidence type="ECO:0008006" key="5">
    <source>
        <dbReference type="Google" id="ProtNLM"/>
    </source>
</evidence>
<dbReference type="OMA" id="CQDARKF"/>
<evidence type="ECO:0000313" key="4">
    <source>
        <dbReference type="Proteomes" id="UP000001056"/>
    </source>
</evidence>
<dbReference type="PANTHER" id="PTHR47473:SF1">
    <property type="entry name" value="METHYLTRANSFERASE DOMAIN-CONTAINING PROTEIN"/>
    <property type="match status" value="1"/>
</dbReference>
<reference evidence="4" key="1">
    <citation type="journal article" date="2015" name="Genome Announc.">
        <title>Draft genome sequence of the cellulolytic fungus Chaetomium globosum.</title>
        <authorList>
            <person name="Cuomo C.A."/>
            <person name="Untereiner W.A."/>
            <person name="Ma L.-J."/>
            <person name="Grabherr M."/>
            <person name="Birren B.W."/>
        </authorList>
    </citation>
    <scope>NUCLEOTIDE SEQUENCE [LARGE SCALE GENOMIC DNA]</scope>
    <source>
        <strain evidence="4">ATCC 6205 / CBS 148.51 / DSM 1962 / NBRC 6347 / NRRL 1970</strain>
    </source>
</reference>
<dbReference type="RefSeq" id="XP_001220973.1">
    <property type="nucleotide sequence ID" value="XM_001220972.1"/>
</dbReference>
<name>Q2HDF2_CHAGB</name>
<dbReference type="EMBL" id="CH408029">
    <property type="protein sequence ID" value="EAQ93517.1"/>
    <property type="molecule type" value="Genomic_DNA"/>
</dbReference>
<organism evidence="3 4">
    <name type="scientific">Chaetomium globosum (strain ATCC 6205 / CBS 148.51 / DSM 1962 / NBRC 6347 / NRRL 1970)</name>
    <name type="common">Soil fungus</name>
    <dbReference type="NCBI Taxonomy" id="306901"/>
    <lineage>
        <taxon>Eukaryota</taxon>
        <taxon>Fungi</taxon>
        <taxon>Dikarya</taxon>
        <taxon>Ascomycota</taxon>
        <taxon>Pezizomycotina</taxon>
        <taxon>Sordariomycetes</taxon>
        <taxon>Sordariomycetidae</taxon>
        <taxon>Sordariales</taxon>
        <taxon>Chaetomiaceae</taxon>
        <taxon>Chaetomium</taxon>
    </lineage>
</organism>
<keyword evidence="2" id="KW-0472">Membrane</keyword>
<feature type="region of interest" description="Disordered" evidence="1">
    <location>
        <begin position="108"/>
        <end position="138"/>
    </location>
</feature>
<dbReference type="Proteomes" id="UP000001056">
    <property type="component" value="Unassembled WGS sequence"/>
</dbReference>
<dbReference type="AlphaFoldDB" id="Q2HDF2"/>
<dbReference type="Pfam" id="PF11899">
    <property type="entry name" value="DUF3419"/>
    <property type="match status" value="1"/>
</dbReference>
<keyword evidence="2" id="KW-0812">Transmembrane</keyword>
<dbReference type="Gene3D" id="3.40.50.150">
    <property type="entry name" value="Vaccinia Virus protein VP39"/>
    <property type="match status" value="1"/>
</dbReference>
<keyword evidence="2" id="KW-1133">Transmembrane helix</keyword>
<dbReference type="PANTHER" id="PTHR47473">
    <property type="entry name" value="BTA1P"/>
    <property type="match status" value="1"/>
</dbReference>
<dbReference type="CDD" id="cd02440">
    <property type="entry name" value="AdoMet_MTases"/>
    <property type="match status" value="1"/>
</dbReference>
<keyword evidence="4" id="KW-1185">Reference proteome</keyword>